<dbReference type="PANTHER" id="PTHR43767">
    <property type="entry name" value="LONG-CHAIN-FATTY-ACID--COA LIGASE"/>
    <property type="match status" value="1"/>
</dbReference>
<evidence type="ECO:0000259" key="2">
    <source>
        <dbReference type="Pfam" id="PF13193"/>
    </source>
</evidence>
<dbReference type="EC" id="6.2.1.3" evidence="3"/>
<comment type="caution">
    <text evidence="3">The sequence shown here is derived from an EMBL/GenBank/DDBJ whole genome shotgun (WGS) entry which is preliminary data.</text>
</comment>
<name>A0AAE4MEB5_9EURY</name>
<dbReference type="InterPro" id="IPR020845">
    <property type="entry name" value="AMP-binding_CS"/>
</dbReference>
<feature type="domain" description="AMP-binding enzyme C-terminal" evidence="2">
    <location>
        <begin position="470"/>
        <end position="545"/>
    </location>
</feature>
<dbReference type="PROSITE" id="PS00455">
    <property type="entry name" value="AMP_BINDING"/>
    <property type="match status" value="1"/>
</dbReference>
<protein>
    <submittedName>
        <fullName evidence="3">Long-chain-fatty-acid--CoA ligase</fullName>
        <ecNumber evidence="3">6.2.1.3</ecNumber>
    </submittedName>
</protein>
<dbReference type="InterPro" id="IPR045851">
    <property type="entry name" value="AMP-bd_C_sf"/>
</dbReference>
<dbReference type="Gene3D" id="3.40.50.12780">
    <property type="entry name" value="N-terminal domain of ligase-like"/>
    <property type="match status" value="1"/>
</dbReference>
<sequence>MAVVTYLEDVKKSLYTMLKFGAEQAGPNGPAIAYYGHSITYGELLDEVHACAAGLRAHGVRAGDHVTVFLPNIPQCVVAVYAVNMIGAVSNMVHPLSTTGEIGYAVDLTQSKIVLTCEINEGLCSGMDVEIIRCRTPSYFPKSPKGYLMGWVYRRAVRKYLTGENVKKITEWESLLDDGRAAIANDGLPIHAGEPEDTAVIMYTGGTTGTSKGVMLSNFAVNTVAVQLVVGVGAELIKVGDAFLAILPMFHAFGLAVTAHTPLSAGLKVVLLPRFDAKECAHTILKEKTAFIAGVPAMYERMYTEFDGKDLSFIKLIVAGGDSVSGSLINRYNQLLRQGNCTAKFRPGYGLTEACSVCALTSAEYQTIPTGCVGVPLQGNRICTVEPGTTTVVPDGVEGELCLFSDATMTGYYRNKEATDAVLKLHDDGRIWLHTGDIVKIDPPTGNICFRSRHKRMVKVNGYNVYPMMIEEVMQTHPDVKEVCAIGIPWKRDTRIKLYVTLKHKMDPADAERKLIEYAVARLNRWSVPAVVEVVAALPRTKMEKTDYRALEELESKKNMSR</sequence>
<dbReference type="AlphaFoldDB" id="A0AAE4MEB5"/>
<dbReference type="Pfam" id="PF13193">
    <property type="entry name" value="AMP-binding_C"/>
    <property type="match status" value="1"/>
</dbReference>
<keyword evidence="3" id="KW-0436">Ligase</keyword>
<dbReference type="Pfam" id="PF00501">
    <property type="entry name" value="AMP-binding"/>
    <property type="match status" value="1"/>
</dbReference>
<dbReference type="Proteomes" id="UP001273136">
    <property type="component" value="Unassembled WGS sequence"/>
</dbReference>
<dbReference type="EMBL" id="JAWDKA010000007">
    <property type="protein sequence ID" value="MDV0442193.1"/>
    <property type="molecule type" value="Genomic_DNA"/>
</dbReference>
<dbReference type="InterPro" id="IPR000873">
    <property type="entry name" value="AMP-dep_synth/lig_dom"/>
</dbReference>
<dbReference type="PANTHER" id="PTHR43767:SF1">
    <property type="entry name" value="NONRIBOSOMAL PEPTIDE SYNTHASE PES1 (EUROFUNG)-RELATED"/>
    <property type="match status" value="1"/>
</dbReference>
<reference evidence="3" key="1">
    <citation type="submission" date="2023-06" db="EMBL/GenBank/DDBJ databases">
        <title>Genome sequence of Methancorpusculaceae sp. Ag1.</title>
        <authorList>
            <person name="Protasov E."/>
            <person name="Platt K."/>
            <person name="Poehlein A."/>
            <person name="Daniel R."/>
            <person name="Brune A."/>
        </authorList>
    </citation>
    <scope>NUCLEOTIDE SEQUENCE</scope>
    <source>
        <strain evidence="3">Ag1</strain>
    </source>
</reference>
<gene>
    <name evidence="3" type="primary">lcfB_2</name>
    <name evidence="3" type="ORF">McpAg1_14230</name>
</gene>
<dbReference type="Gene3D" id="3.30.300.30">
    <property type="match status" value="1"/>
</dbReference>
<evidence type="ECO:0000313" key="4">
    <source>
        <dbReference type="Proteomes" id="UP001273136"/>
    </source>
</evidence>
<feature type="domain" description="AMP-dependent synthetase/ligase" evidence="1">
    <location>
        <begin position="26"/>
        <end position="413"/>
    </location>
</feature>
<organism evidence="3 4">
    <name type="scientific">Methanorbis furvi</name>
    <dbReference type="NCBI Taxonomy" id="3028299"/>
    <lineage>
        <taxon>Archaea</taxon>
        <taxon>Methanobacteriati</taxon>
        <taxon>Methanobacteriota</taxon>
        <taxon>Stenosarchaea group</taxon>
        <taxon>Methanomicrobia</taxon>
        <taxon>Methanomicrobiales</taxon>
        <taxon>Methanocorpusculaceae</taxon>
        <taxon>Methanorbis</taxon>
    </lineage>
</organism>
<proteinExistence type="predicted"/>
<keyword evidence="4" id="KW-1185">Reference proteome</keyword>
<dbReference type="GO" id="GO:0004467">
    <property type="term" value="F:long-chain fatty acid-CoA ligase activity"/>
    <property type="evidence" value="ECO:0007669"/>
    <property type="project" value="UniProtKB-EC"/>
</dbReference>
<dbReference type="InterPro" id="IPR050237">
    <property type="entry name" value="ATP-dep_AMP-bd_enzyme"/>
</dbReference>
<dbReference type="InterPro" id="IPR025110">
    <property type="entry name" value="AMP-bd_C"/>
</dbReference>
<dbReference type="InterPro" id="IPR042099">
    <property type="entry name" value="ANL_N_sf"/>
</dbReference>
<evidence type="ECO:0000313" key="3">
    <source>
        <dbReference type="EMBL" id="MDV0442193.1"/>
    </source>
</evidence>
<accession>A0AAE4MEB5</accession>
<evidence type="ECO:0000259" key="1">
    <source>
        <dbReference type="Pfam" id="PF00501"/>
    </source>
</evidence>
<dbReference type="SUPFAM" id="SSF56801">
    <property type="entry name" value="Acetyl-CoA synthetase-like"/>
    <property type="match status" value="1"/>
</dbReference>